<evidence type="ECO:0000313" key="2">
    <source>
        <dbReference type="Proteomes" id="UP001060085"/>
    </source>
</evidence>
<dbReference type="Proteomes" id="UP001060085">
    <property type="component" value="Linkage Group LG01"/>
</dbReference>
<dbReference type="EMBL" id="CM044701">
    <property type="protein sequence ID" value="KAI5682183.1"/>
    <property type="molecule type" value="Genomic_DNA"/>
</dbReference>
<gene>
    <name evidence="1" type="ORF">M9H77_03411</name>
</gene>
<accession>A0ACC0CBN1</accession>
<name>A0ACC0CBN1_CATRO</name>
<comment type="caution">
    <text evidence="1">The sequence shown here is derived from an EMBL/GenBank/DDBJ whole genome shotgun (WGS) entry which is preliminary data.</text>
</comment>
<proteinExistence type="predicted"/>
<organism evidence="1 2">
    <name type="scientific">Catharanthus roseus</name>
    <name type="common">Madagascar periwinkle</name>
    <name type="synonym">Vinca rosea</name>
    <dbReference type="NCBI Taxonomy" id="4058"/>
    <lineage>
        <taxon>Eukaryota</taxon>
        <taxon>Viridiplantae</taxon>
        <taxon>Streptophyta</taxon>
        <taxon>Embryophyta</taxon>
        <taxon>Tracheophyta</taxon>
        <taxon>Spermatophyta</taxon>
        <taxon>Magnoliopsida</taxon>
        <taxon>eudicotyledons</taxon>
        <taxon>Gunneridae</taxon>
        <taxon>Pentapetalae</taxon>
        <taxon>asterids</taxon>
        <taxon>lamiids</taxon>
        <taxon>Gentianales</taxon>
        <taxon>Apocynaceae</taxon>
        <taxon>Rauvolfioideae</taxon>
        <taxon>Vinceae</taxon>
        <taxon>Catharanthinae</taxon>
        <taxon>Catharanthus</taxon>
    </lineage>
</organism>
<reference evidence="2" key="1">
    <citation type="journal article" date="2023" name="Nat. Plants">
        <title>Single-cell RNA sequencing provides a high-resolution roadmap for understanding the multicellular compartmentation of specialized metabolism.</title>
        <authorList>
            <person name="Sun S."/>
            <person name="Shen X."/>
            <person name="Li Y."/>
            <person name="Li Y."/>
            <person name="Wang S."/>
            <person name="Li R."/>
            <person name="Zhang H."/>
            <person name="Shen G."/>
            <person name="Guo B."/>
            <person name="Wei J."/>
            <person name="Xu J."/>
            <person name="St-Pierre B."/>
            <person name="Chen S."/>
            <person name="Sun C."/>
        </authorList>
    </citation>
    <scope>NUCLEOTIDE SEQUENCE [LARGE SCALE GENOMIC DNA]</scope>
</reference>
<sequence>MIKPKPKLNNKEFKIDRSDQNIWMHFYEEEFRQNESDTDFVKSDARSLLMNHKRGAWSKKSFPELFSSNSSSPAAPIVKRQSLQRGASGFLEPSEISTLAAPLKLTLVGKFFHGRPSIEVLRKEFHTMGFKGYPLLVFKWSSSFHLVAKPSVLPTWMSLEGLPIHFFNKGVLFSIATATGKLFKIDEATANFIRPSVFRVCIEVRLRASGRRLSMRTYLLTALNVQNWGTTVQVQTTALVSSQSQADKSKDSTTDAQKVRVPKSLPDGATLQQQIQEAALQSATTSISGSQDDQALDASLEKHALATVMVAEAAYDEVLELHVEKPATTGVEQGAAQPAAKAKNSTNSTAEIQQASPIIDEDDVDFIMEGPSLMLRMGQPSSSSKSHKKTCYFCIITFIEEVYRNVIIWNMCGVGNYASFARIKKLVLDHFLLVLAIIEPLIDNSNRLYYCHRLGYDDASFTTNVYGMIWVIFLVLGWFEEISIFFHSTEECFGSIPPSLPSREFGDMITEYAFCNLPFV</sequence>
<evidence type="ECO:0000313" key="1">
    <source>
        <dbReference type="EMBL" id="KAI5682183.1"/>
    </source>
</evidence>
<keyword evidence="2" id="KW-1185">Reference proteome</keyword>
<protein>
    <submittedName>
        <fullName evidence="1">Uncharacterized protein</fullName>
    </submittedName>
</protein>